<evidence type="ECO:0000313" key="3">
    <source>
        <dbReference type="Proteomes" id="UP001497623"/>
    </source>
</evidence>
<evidence type="ECO:0000256" key="1">
    <source>
        <dbReference type="SAM" id="Coils"/>
    </source>
</evidence>
<reference evidence="2 3" key="1">
    <citation type="submission" date="2024-05" db="EMBL/GenBank/DDBJ databases">
        <authorList>
            <person name="Wallberg A."/>
        </authorList>
    </citation>
    <scope>NUCLEOTIDE SEQUENCE [LARGE SCALE GENOMIC DNA]</scope>
</reference>
<sequence>MDVKMLCRKHDMKSVMDGIEQAEQRADQHLQARTQRVKQDRTLRQQHHKQQLQQIQAQEEAELHSLRKNLELKDQRSLLVSREKEKAVEKARILAITTSNLRETLRSKLDPVTFDKMTARVKVELRLEARIPATSVEGCRSHIFLG</sequence>
<protein>
    <submittedName>
        <fullName evidence="2">Uncharacterized protein</fullName>
    </submittedName>
</protein>
<keyword evidence="3" id="KW-1185">Reference proteome</keyword>
<dbReference type="InterPro" id="IPR029090">
    <property type="entry name" value="DUF4659"/>
</dbReference>
<organism evidence="2 3">
    <name type="scientific">Meganyctiphanes norvegica</name>
    <name type="common">Northern krill</name>
    <name type="synonym">Thysanopoda norvegica</name>
    <dbReference type="NCBI Taxonomy" id="48144"/>
    <lineage>
        <taxon>Eukaryota</taxon>
        <taxon>Metazoa</taxon>
        <taxon>Ecdysozoa</taxon>
        <taxon>Arthropoda</taxon>
        <taxon>Crustacea</taxon>
        <taxon>Multicrustacea</taxon>
        <taxon>Malacostraca</taxon>
        <taxon>Eumalacostraca</taxon>
        <taxon>Eucarida</taxon>
        <taxon>Euphausiacea</taxon>
        <taxon>Euphausiidae</taxon>
        <taxon>Meganyctiphanes</taxon>
    </lineage>
</organism>
<dbReference type="EMBL" id="CAXKWB010009604">
    <property type="protein sequence ID" value="CAL4095322.1"/>
    <property type="molecule type" value="Genomic_DNA"/>
</dbReference>
<dbReference type="PANTHER" id="PTHR33663:SF2">
    <property type="entry name" value="COILED-COIL DOMAIN-CONTAINING PROTEIN 177"/>
    <property type="match status" value="1"/>
</dbReference>
<dbReference type="Pfam" id="PF15558">
    <property type="entry name" value="DUF4659"/>
    <property type="match status" value="1"/>
</dbReference>
<name>A0AAV2QP42_MEGNR</name>
<dbReference type="Proteomes" id="UP001497623">
    <property type="component" value="Unassembled WGS sequence"/>
</dbReference>
<dbReference type="PANTHER" id="PTHR33663">
    <property type="entry name" value="COILED-COIL DOMAIN-CONTAINING PROTEIN 177"/>
    <property type="match status" value="1"/>
</dbReference>
<gene>
    <name evidence="2" type="ORF">MNOR_LOCUS15384</name>
</gene>
<evidence type="ECO:0000313" key="2">
    <source>
        <dbReference type="EMBL" id="CAL4095322.1"/>
    </source>
</evidence>
<feature type="coiled-coil region" evidence="1">
    <location>
        <begin position="49"/>
        <end position="76"/>
    </location>
</feature>
<dbReference type="AlphaFoldDB" id="A0AAV2QP42"/>
<comment type="caution">
    <text evidence="2">The sequence shown here is derived from an EMBL/GenBank/DDBJ whole genome shotgun (WGS) entry which is preliminary data.</text>
</comment>
<keyword evidence="1" id="KW-0175">Coiled coil</keyword>
<accession>A0AAV2QP42</accession>
<proteinExistence type="predicted"/>